<dbReference type="Gene3D" id="2.70.170.10">
    <property type="entry name" value="Neurotransmitter-gated ion-channel ligand-binding domain"/>
    <property type="match status" value="1"/>
</dbReference>
<reference evidence="4" key="3">
    <citation type="submission" date="2015-06" db="UniProtKB">
        <authorList>
            <consortium name="EnsemblMetazoa"/>
        </authorList>
    </citation>
    <scope>IDENTIFICATION</scope>
</reference>
<reference evidence="5" key="1">
    <citation type="submission" date="2012-12" db="EMBL/GenBank/DDBJ databases">
        <authorList>
            <person name="Hellsten U."/>
            <person name="Grimwood J."/>
            <person name="Chapman J.A."/>
            <person name="Shapiro H."/>
            <person name="Aerts A."/>
            <person name="Otillar R.P."/>
            <person name="Terry A.Y."/>
            <person name="Boore J.L."/>
            <person name="Simakov O."/>
            <person name="Marletaz F."/>
            <person name="Cho S.-J."/>
            <person name="Edsinger-Gonzales E."/>
            <person name="Havlak P."/>
            <person name="Kuo D.-H."/>
            <person name="Larsson T."/>
            <person name="Lv J."/>
            <person name="Arendt D."/>
            <person name="Savage R."/>
            <person name="Osoegawa K."/>
            <person name="de Jong P."/>
            <person name="Lindberg D.R."/>
            <person name="Seaver E.C."/>
            <person name="Weisblat D.A."/>
            <person name="Putnam N.H."/>
            <person name="Grigoriev I.V."/>
            <person name="Rokhsar D.S."/>
        </authorList>
    </citation>
    <scope>NUCLEOTIDE SEQUENCE</scope>
    <source>
        <strain evidence="5">I ESC-2004</strain>
    </source>
</reference>
<evidence type="ECO:0000313" key="5">
    <source>
        <dbReference type="Proteomes" id="UP000014760"/>
    </source>
</evidence>
<dbReference type="GO" id="GO:0016020">
    <property type="term" value="C:membrane"/>
    <property type="evidence" value="ECO:0007669"/>
    <property type="project" value="InterPro"/>
</dbReference>
<feature type="domain" description="Neurotransmitter-gated ion-channel ligand-binding" evidence="2">
    <location>
        <begin position="35"/>
        <end position="194"/>
    </location>
</feature>
<evidence type="ECO:0000313" key="4">
    <source>
        <dbReference type="EnsemblMetazoa" id="CapteP226909"/>
    </source>
</evidence>
<organism evidence="3">
    <name type="scientific">Capitella teleta</name>
    <name type="common">Polychaete worm</name>
    <dbReference type="NCBI Taxonomy" id="283909"/>
    <lineage>
        <taxon>Eukaryota</taxon>
        <taxon>Metazoa</taxon>
        <taxon>Spiralia</taxon>
        <taxon>Lophotrochozoa</taxon>
        <taxon>Annelida</taxon>
        <taxon>Polychaeta</taxon>
        <taxon>Sedentaria</taxon>
        <taxon>Scolecida</taxon>
        <taxon>Capitellidae</taxon>
        <taxon>Capitella</taxon>
    </lineage>
</organism>
<dbReference type="PANTHER" id="PTHR18945">
    <property type="entry name" value="NEUROTRANSMITTER GATED ION CHANNEL"/>
    <property type="match status" value="1"/>
</dbReference>
<dbReference type="OMA" id="NRENIWQ"/>
<dbReference type="GO" id="GO:0005230">
    <property type="term" value="F:extracellular ligand-gated monoatomic ion channel activity"/>
    <property type="evidence" value="ECO:0007669"/>
    <property type="project" value="InterPro"/>
</dbReference>
<dbReference type="SUPFAM" id="SSF63712">
    <property type="entry name" value="Nicotinic receptor ligand binding domain-like"/>
    <property type="match status" value="1"/>
</dbReference>
<dbReference type="Pfam" id="PF02931">
    <property type="entry name" value="Neur_chan_LBD"/>
    <property type="match status" value="1"/>
</dbReference>
<sequence>MVSVCVVCLLLIFQLDFSSAYSDETKVVKWLKTALLWNDNRLTWIPSRFGNVDTIRIPIRDIWRPDLFLYNKQVNYFFNHMELSNQVNVEAMAVVSYDGTVLWVPTAKMTVMAKRQTSWIPYGDKYVASFKYGSWTYDGFKLDVAFFDNRTSMVMDDYISQDSFEIVENSAVKNVKKYPCCDEPYPDLTFTLAFKVL</sequence>
<keyword evidence="1" id="KW-0732">Signal</keyword>
<proteinExistence type="predicted"/>
<feature type="signal peptide" evidence="1">
    <location>
        <begin position="1"/>
        <end position="20"/>
    </location>
</feature>
<dbReference type="InterPro" id="IPR036734">
    <property type="entry name" value="Neur_chan_lig-bd_sf"/>
</dbReference>
<reference evidence="3 5" key="2">
    <citation type="journal article" date="2013" name="Nature">
        <title>Insights into bilaterian evolution from three spiralian genomes.</title>
        <authorList>
            <person name="Simakov O."/>
            <person name="Marletaz F."/>
            <person name="Cho S.J."/>
            <person name="Edsinger-Gonzales E."/>
            <person name="Havlak P."/>
            <person name="Hellsten U."/>
            <person name="Kuo D.H."/>
            <person name="Larsson T."/>
            <person name="Lv J."/>
            <person name="Arendt D."/>
            <person name="Savage R."/>
            <person name="Osoegawa K."/>
            <person name="de Jong P."/>
            <person name="Grimwood J."/>
            <person name="Chapman J.A."/>
            <person name="Shapiro H."/>
            <person name="Aerts A."/>
            <person name="Otillar R.P."/>
            <person name="Terry A.Y."/>
            <person name="Boore J.L."/>
            <person name="Grigoriev I.V."/>
            <person name="Lindberg D.R."/>
            <person name="Seaver E.C."/>
            <person name="Weisblat D.A."/>
            <person name="Putnam N.H."/>
            <person name="Rokhsar D.S."/>
        </authorList>
    </citation>
    <scope>NUCLEOTIDE SEQUENCE</scope>
    <source>
        <strain evidence="3 5">I ESC-2004</strain>
    </source>
</reference>
<name>R7VDM1_CAPTE</name>
<protein>
    <recommendedName>
        <fullName evidence="2">Neurotransmitter-gated ion-channel ligand-binding domain-containing protein</fullName>
    </recommendedName>
</protein>
<dbReference type="GO" id="GO:0004888">
    <property type="term" value="F:transmembrane signaling receptor activity"/>
    <property type="evidence" value="ECO:0007669"/>
    <property type="project" value="InterPro"/>
</dbReference>
<keyword evidence="5" id="KW-1185">Reference proteome</keyword>
<evidence type="ECO:0000256" key="1">
    <source>
        <dbReference type="SAM" id="SignalP"/>
    </source>
</evidence>
<dbReference type="OrthoDB" id="410315at2759"/>
<dbReference type="InterPro" id="IPR006202">
    <property type="entry name" value="Neur_chan_lig-bd"/>
</dbReference>
<evidence type="ECO:0000313" key="3">
    <source>
        <dbReference type="EMBL" id="ELU13770.1"/>
    </source>
</evidence>
<feature type="chain" id="PRO_5008788967" description="Neurotransmitter-gated ion-channel ligand-binding domain-containing protein" evidence="1">
    <location>
        <begin position="21"/>
        <end position="197"/>
    </location>
</feature>
<evidence type="ECO:0000259" key="2">
    <source>
        <dbReference type="Pfam" id="PF02931"/>
    </source>
</evidence>
<gene>
    <name evidence="3" type="ORF">CAPTEDRAFT_226909</name>
</gene>
<dbReference type="HOGENOM" id="CLU_1385354_0_0_1"/>
<dbReference type="Proteomes" id="UP000014760">
    <property type="component" value="Unassembled WGS sequence"/>
</dbReference>
<dbReference type="EMBL" id="KB295046">
    <property type="protein sequence ID" value="ELU13770.1"/>
    <property type="molecule type" value="Genomic_DNA"/>
</dbReference>
<dbReference type="STRING" id="283909.R7VDM1"/>
<dbReference type="InterPro" id="IPR006201">
    <property type="entry name" value="Neur_channel"/>
</dbReference>
<accession>R7VDM1</accession>
<dbReference type="EMBL" id="AMQN01018896">
    <property type="status" value="NOT_ANNOTATED_CDS"/>
    <property type="molecule type" value="Genomic_DNA"/>
</dbReference>
<dbReference type="EnsemblMetazoa" id="CapteT226909">
    <property type="protein sequence ID" value="CapteP226909"/>
    <property type="gene ID" value="CapteG226909"/>
</dbReference>
<dbReference type="AlphaFoldDB" id="R7VDM1"/>